<comment type="function">
    <text evidence="4">Required for formation of the rod structure in the basal body of the flagellar apparatus. Together with FliI and FliH, may constitute the export apparatus of flagellin.</text>
</comment>
<proteinExistence type="inferred from homology"/>
<name>A0ABV7FTD9_9ALTE</name>
<dbReference type="Proteomes" id="UP001595478">
    <property type="component" value="Unassembled WGS sequence"/>
</dbReference>
<sequence length="109" mass="12140">MKNAYQTSNSKKQATALKYDAKTSKSAPTVMAKGNGDLAQEIITLAKSHGIFIHEDEQLSNILSHLDLGQAVPETLYTVIAELISFSYVLQGKFPAEWENTHQRIDFLE</sequence>
<evidence type="ECO:0000256" key="1">
    <source>
        <dbReference type="ARBA" id="ARBA00010690"/>
    </source>
</evidence>
<evidence type="ECO:0000256" key="4">
    <source>
        <dbReference type="ARBA" id="ARBA00025078"/>
    </source>
</evidence>
<dbReference type="SUPFAM" id="SSF160544">
    <property type="entry name" value="EscU C-terminal domain-like"/>
    <property type="match status" value="1"/>
</dbReference>
<gene>
    <name evidence="5" type="ORF">ACFOHL_10115</name>
</gene>
<dbReference type="PANTHER" id="PTHR30531:SF12">
    <property type="entry name" value="FLAGELLAR BIOSYNTHETIC PROTEIN FLHB"/>
    <property type="match status" value="1"/>
</dbReference>
<comment type="similarity">
    <text evidence="1">Belongs to the type III secretion exporter family.</text>
</comment>
<dbReference type="RefSeq" id="WP_376920103.1">
    <property type="nucleotide sequence ID" value="NZ_JBHRSW010000015.1"/>
</dbReference>
<reference evidence="6" key="1">
    <citation type="journal article" date="2019" name="Int. J. Syst. Evol. Microbiol.">
        <title>The Global Catalogue of Microorganisms (GCM) 10K type strain sequencing project: providing services to taxonomists for standard genome sequencing and annotation.</title>
        <authorList>
            <consortium name="The Broad Institute Genomics Platform"/>
            <consortium name="The Broad Institute Genome Sequencing Center for Infectious Disease"/>
            <person name="Wu L."/>
            <person name="Ma J."/>
        </authorList>
    </citation>
    <scope>NUCLEOTIDE SEQUENCE [LARGE SCALE GENOMIC DNA]</scope>
    <source>
        <strain evidence="6">KCTC 52473</strain>
    </source>
</reference>
<dbReference type="Pfam" id="PF01312">
    <property type="entry name" value="Bac_export_2"/>
    <property type="match status" value="1"/>
</dbReference>
<dbReference type="InterPro" id="IPR006135">
    <property type="entry name" value="T3SS_substrate_exporter"/>
</dbReference>
<comment type="caution">
    <text evidence="5">The sequence shown here is derived from an EMBL/GenBank/DDBJ whole genome shotgun (WGS) entry which is preliminary data.</text>
</comment>
<organism evidence="5 6">
    <name type="scientific">Agaribacter flavus</name>
    <dbReference type="NCBI Taxonomy" id="1902781"/>
    <lineage>
        <taxon>Bacteria</taxon>
        <taxon>Pseudomonadati</taxon>
        <taxon>Pseudomonadota</taxon>
        <taxon>Gammaproteobacteria</taxon>
        <taxon>Alteromonadales</taxon>
        <taxon>Alteromonadaceae</taxon>
        <taxon>Agaribacter</taxon>
    </lineage>
</organism>
<accession>A0ABV7FTD9</accession>
<evidence type="ECO:0000313" key="6">
    <source>
        <dbReference type="Proteomes" id="UP001595478"/>
    </source>
</evidence>
<keyword evidence="3" id="KW-0653">Protein transport</keyword>
<dbReference type="InterPro" id="IPR029025">
    <property type="entry name" value="T3SS_substrate_exporter_C"/>
</dbReference>
<dbReference type="EMBL" id="JBHRSW010000015">
    <property type="protein sequence ID" value="MFC3121975.1"/>
    <property type="molecule type" value="Genomic_DNA"/>
</dbReference>
<dbReference type="PANTHER" id="PTHR30531">
    <property type="entry name" value="FLAGELLAR BIOSYNTHETIC PROTEIN FLHB"/>
    <property type="match status" value="1"/>
</dbReference>
<evidence type="ECO:0000313" key="5">
    <source>
        <dbReference type="EMBL" id="MFC3121975.1"/>
    </source>
</evidence>
<keyword evidence="6" id="KW-1185">Reference proteome</keyword>
<protein>
    <recommendedName>
        <fullName evidence="2">Flagellar biosynthetic protein FlhB</fullName>
    </recommendedName>
</protein>
<evidence type="ECO:0000256" key="3">
    <source>
        <dbReference type="ARBA" id="ARBA00023225"/>
    </source>
</evidence>
<dbReference type="Gene3D" id="3.40.1690.10">
    <property type="entry name" value="secretion proteins EscU"/>
    <property type="match status" value="1"/>
</dbReference>
<evidence type="ECO:0000256" key="2">
    <source>
        <dbReference type="ARBA" id="ARBA00021622"/>
    </source>
</evidence>
<keyword evidence="3" id="KW-0813">Transport</keyword>
<keyword evidence="3" id="KW-1006">Bacterial flagellum protein export</keyword>